<dbReference type="GO" id="GO:0008803">
    <property type="term" value="F:bis(5'-nucleosyl)-tetraphosphatase (symmetrical) activity"/>
    <property type="evidence" value="ECO:0007669"/>
    <property type="project" value="UniProtKB-EC"/>
</dbReference>
<evidence type="ECO:0000256" key="5">
    <source>
        <dbReference type="ARBA" id="ARBA00023004"/>
    </source>
</evidence>
<dbReference type="InterPro" id="IPR051094">
    <property type="entry name" value="Diverse_Catalytic_Enzymes"/>
</dbReference>
<keyword evidence="3" id="KW-0547">Nucleotide-binding</keyword>
<evidence type="ECO:0000256" key="1">
    <source>
        <dbReference type="ARBA" id="ARBA00012506"/>
    </source>
</evidence>
<dbReference type="PROSITE" id="PS51831">
    <property type="entry name" value="HD"/>
    <property type="match status" value="1"/>
</dbReference>
<dbReference type="EC" id="3.6.1.41" evidence="1"/>
<dbReference type="AlphaFoldDB" id="A0A9D2LX76"/>
<reference evidence="8" key="2">
    <citation type="submission" date="2021-04" db="EMBL/GenBank/DDBJ databases">
        <authorList>
            <person name="Gilroy R."/>
        </authorList>
    </citation>
    <scope>NUCLEOTIDE SEQUENCE</scope>
    <source>
        <strain evidence="8">ChiBcolR8-3208</strain>
    </source>
</reference>
<name>A0A9D2LX76_9FIRM</name>
<dbReference type="InterPro" id="IPR006675">
    <property type="entry name" value="HDIG_dom"/>
</dbReference>
<dbReference type="NCBIfam" id="TIGR00277">
    <property type="entry name" value="HDIG"/>
    <property type="match status" value="1"/>
</dbReference>
<dbReference type="PANTHER" id="PTHR35795">
    <property type="entry name" value="SLR1885 PROTEIN"/>
    <property type="match status" value="1"/>
</dbReference>
<comment type="catalytic activity">
    <reaction evidence="6">
        <text>P(1),P(4)-bis(5'-adenosyl) tetraphosphate + H2O = 2 ADP + 2 H(+)</text>
        <dbReference type="Rhea" id="RHEA:24252"/>
        <dbReference type="ChEBI" id="CHEBI:15377"/>
        <dbReference type="ChEBI" id="CHEBI:15378"/>
        <dbReference type="ChEBI" id="CHEBI:58141"/>
        <dbReference type="ChEBI" id="CHEBI:456216"/>
        <dbReference type="EC" id="3.6.1.41"/>
    </reaction>
</comment>
<dbReference type="GO" id="GO:0000166">
    <property type="term" value="F:nucleotide binding"/>
    <property type="evidence" value="ECO:0007669"/>
    <property type="project" value="UniProtKB-KW"/>
</dbReference>
<dbReference type="InterPro" id="IPR003607">
    <property type="entry name" value="HD/PDEase_dom"/>
</dbReference>
<evidence type="ECO:0000256" key="3">
    <source>
        <dbReference type="ARBA" id="ARBA00022741"/>
    </source>
</evidence>
<dbReference type="NCBIfam" id="TIGR00488">
    <property type="entry name" value="bis(5'-nucleosyl)-tetraphosphatase (symmetrical) YqeK"/>
    <property type="match status" value="1"/>
</dbReference>
<dbReference type="EMBL" id="DWXZ01000045">
    <property type="protein sequence ID" value="HJB36955.1"/>
    <property type="molecule type" value="Genomic_DNA"/>
</dbReference>
<proteinExistence type="predicted"/>
<sequence>MTYAQYEQEVKRHLTDKRFIHSQCVAAEAARLAQRYGADVEKARLAGILHDIMKDTPPEQQLKILQDSGIILTKTQSRNRKLWHSLAGAAYLRDKLGVADEEILSAVRCHTSGKGDMTLLEKVLFVADYISADRDYPGVEDMRLAADRSLEEAMVEGIRFTVNELMEQRLMVAVESIQAYNDAILLLETQKEQME</sequence>
<gene>
    <name evidence="8" type="primary">yqeK</name>
    <name evidence="8" type="ORF">H9942_02670</name>
</gene>
<dbReference type="GO" id="GO:0046872">
    <property type="term" value="F:metal ion binding"/>
    <property type="evidence" value="ECO:0007669"/>
    <property type="project" value="UniProtKB-KW"/>
</dbReference>
<keyword evidence="4 8" id="KW-0378">Hydrolase</keyword>
<dbReference type="InterPro" id="IPR005249">
    <property type="entry name" value="YqeK"/>
</dbReference>
<feature type="domain" description="HD" evidence="7">
    <location>
        <begin position="18"/>
        <end position="133"/>
    </location>
</feature>
<keyword evidence="2" id="KW-0479">Metal-binding</keyword>
<evidence type="ECO:0000313" key="8">
    <source>
        <dbReference type="EMBL" id="HJB36955.1"/>
    </source>
</evidence>
<protein>
    <recommendedName>
        <fullName evidence="1">bis(5'-nucleosyl)-tetraphosphatase (symmetrical)</fullName>
        <ecNumber evidence="1">3.6.1.41</ecNumber>
    </recommendedName>
</protein>
<reference evidence="8" key="1">
    <citation type="journal article" date="2021" name="PeerJ">
        <title>Extensive microbial diversity within the chicken gut microbiome revealed by metagenomics and culture.</title>
        <authorList>
            <person name="Gilroy R."/>
            <person name="Ravi A."/>
            <person name="Getino M."/>
            <person name="Pursley I."/>
            <person name="Horton D.L."/>
            <person name="Alikhan N.F."/>
            <person name="Baker D."/>
            <person name="Gharbi K."/>
            <person name="Hall N."/>
            <person name="Watson M."/>
            <person name="Adriaenssens E.M."/>
            <person name="Foster-Nyarko E."/>
            <person name="Jarju S."/>
            <person name="Secka A."/>
            <person name="Antonio M."/>
            <person name="Oren A."/>
            <person name="Chaudhuri R.R."/>
            <person name="La Ragione R."/>
            <person name="Hildebrand F."/>
            <person name="Pallen M.J."/>
        </authorList>
    </citation>
    <scope>NUCLEOTIDE SEQUENCE</scope>
    <source>
        <strain evidence="8">ChiBcolR8-3208</strain>
    </source>
</reference>
<dbReference type="SUPFAM" id="SSF109604">
    <property type="entry name" value="HD-domain/PDEase-like"/>
    <property type="match status" value="1"/>
</dbReference>
<evidence type="ECO:0000256" key="2">
    <source>
        <dbReference type="ARBA" id="ARBA00022723"/>
    </source>
</evidence>
<dbReference type="Pfam" id="PF01966">
    <property type="entry name" value="HD"/>
    <property type="match status" value="1"/>
</dbReference>
<dbReference type="Gene3D" id="1.10.3210.10">
    <property type="entry name" value="Hypothetical protein af1432"/>
    <property type="match status" value="1"/>
</dbReference>
<comment type="caution">
    <text evidence="8">The sequence shown here is derived from an EMBL/GenBank/DDBJ whole genome shotgun (WGS) entry which is preliminary data.</text>
</comment>
<dbReference type="InterPro" id="IPR006674">
    <property type="entry name" value="HD_domain"/>
</dbReference>
<keyword evidence="5" id="KW-0408">Iron</keyword>
<evidence type="ECO:0000256" key="6">
    <source>
        <dbReference type="ARBA" id="ARBA00049417"/>
    </source>
</evidence>
<evidence type="ECO:0000313" key="9">
    <source>
        <dbReference type="Proteomes" id="UP000824214"/>
    </source>
</evidence>
<dbReference type="SMART" id="SM00471">
    <property type="entry name" value="HDc"/>
    <property type="match status" value="1"/>
</dbReference>
<evidence type="ECO:0000259" key="7">
    <source>
        <dbReference type="PROSITE" id="PS51831"/>
    </source>
</evidence>
<dbReference type="Proteomes" id="UP000824214">
    <property type="component" value="Unassembled WGS sequence"/>
</dbReference>
<organism evidence="8 9">
    <name type="scientific">Candidatus Acutalibacter ornithocaccae</name>
    <dbReference type="NCBI Taxonomy" id="2838416"/>
    <lineage>
        <taxon>Bacteria</taxon>
        <taxon>Bacillati</taxon>
        <taxon>Bacillota</taxon>
        <taxon>Clostridia</taxon>
        <taxon>Eubacteriales</taxon>
        <taxon>Acutalibacteraceae</taxon>
        <taxon>Acutalibacter</taxon>
    </lineage>
</organism>
<accession>A0A9D2LX76</accession>
<evidence type="ECO:0000256" key="4">
    <source>
        <dbReference type="ARBA" id="ARBA00022801"/>
    </source>
</evidence>
<dbReference type="PANTHER" id="PTHR35795:SF1">
    <property type="entry name" value="BIS(5'-NUCLEOSYL)-TETRAPHOSPHATASE, SYMMETRICAL"/>
    <property type="match status" value="1"/>
</dbReference>